<proteinExistence type="predicted"/>
<reference evidence="1 2" key="1">
    <citation type="journal article" date="2015" name="Genome Announc.">
        <title>Genome Sequence of Lactobacillus curieae CCTCC M 2011381T, a Novel Producer of Gamma-aminobutyric Acid.</title>
        <authorList>
            <person name="Wang Y."/>
            <person name="Wang Y."/>
            <person name="Lang C."/>
            <person name="Wei D."/>
            <person name="Xu P."/>
            <person name="Xie J."/>
        </authorList>
    </citation>
    <scope>NUCLEOTIDE SEQUENCE [LARGE SCALE GENOMIC DNA]</scope>
    <source>
        <strain evidence="1 2">CCTCC M 2011381</strain>
    </source>
</reference>
<evidence type="ECO:0000313" key="2">
    <source>
        <dbReference type="Proteomes" id="UP000030361"/>
    </source>
</evidence>
<dbReference type="AlphaFoldDB" id="A0A1S6QGV9"/>
<evidence type="ECO:0000313" key="1">
    <source>
        <dbReference type="EMBL" id="AQW20843.1"/>
    </source>
</evidence>
<accession>A0A1S6QGV9</accession>
<dbReference type="Proteomes" id="UP000030361">
    <property type="component" value="Chromosome"/>
</dbReference>
<name>A0A1S6QGV9_9LACO</name>
<organism evidence="1 2">
    <name type="scientific">Lentilactobacillus curieae</name>
    <dbReference type="NCBI Taxonomy" id="1138822"/>
    <lineage>
        <taxon>Bacteria</taxon>
        <taxon>Bacillati</taxon>
        <taxon>Bacillota</taxon>
        <taxon>Bacilli</taxon>
        <taxon>Lactobacillales</taxon>
        <taxon>Lactobacillaceae</taxon>
        <taxon>Lentilactobacillus</taxon>
    </lineage>
</organism>
<dbReference type="OrthoDB" id="2187474at2"/>
<dbReference type="RefSeq" id="WP_035166094.1">
    <property type="nucleotide sequence ID" value="NZ_CP018906.1"/>
</dbReference>
<protein>
    <submittedName>
        <fullName evidence="1">Uncharacterized protein</fullName>
    </submittedName>
</protein>
<dbReference type="KEGG" id="lcu:PL11_002385"/>
<dbReference type="EMBL" id="CP018906">
    <property type="protein sequence ID" value="AQW20843.1"/>
    <property type="molecule type" value="Genomic_DNA"/>
</dbReference>
<keyword evidence="2" id="KW-1185">Reference proteome</keyword>
<gene>
    <name evidence="1" type="ORF">PL11_002385</name>
</gene>
<sequence>MEVITIENIAIIKSKKLSIKEDRFVVIDIDTGELLDDGRGYGYKSEEKAQKAFNFKNHYYHISQLNKI</sequence>